<reference evidence="2" key="2">
    <citation type="submission" date="2015-01" db="EMBL/GenBank/DDBJ databases">
        <title>Evolutionary Origins and Diversification of the Mycorrhizal Mutualists.</title>
        <authorList>
            <consortium name="DOE Joint Genome Institute"/>
            <consortium name="Mycorrhizal Genomics Consortium"/>
            <person name="Kohler A."/>
            <person name="Kuo A."/>
            <person name="Nagy L.G."/>
            <person name="Floudas D."/>
            <person name="Copeland A."/>
            <person name="Barry K.W."/>
            <person name="Cichocki N."/>
            <person name="Veneault-Fourrey C."/>
            <person name="LaButti K."/>
            <person name="Lindquist E.A."/>
            <person name="Lipzen A."/>
            <person name="Lundell T."/>
            <person name="Morin E."/>
            <person name="Murat C."/>
            <person name="Riley R."/>
            <person name="Ohm R."/>
            <person name="Sun H."/>
            <person name="Tunlid A."/>
            <person name="Henrissat B."/>
            <person name="Grigoriev I.V."/>
            <person name="Hibbett D.S."/>
            <person name="Martin F."/>
        </authorList>
    </citation>
    <scope>NUCLEOTIDE SEQUENCE [LARGE SCALE GENOMIC DNA]</scope>
    <source>
        <strain evidence="2">h7</strain>
    </source>
</reference>
<dbReference type="EMBL" id="KN831768">
    <property type="protein sequence ID" value="KIM49589.1"/>
    <property type="molecule type" value="Genomic_DNA"/>
</dbReference>
<dbReference type="Proteomes" id="UP000053424">
    <property type="component" value="Unassembled WGS sequence"/>
</dbReference>
<dbReference type="SUPFAM" id="SSF52047">
    <property type="entry name" value="RNI-like"/>
    <property type="match status" value="1"/>
</dbReference>
<evidence type="ECO:0000313" key="2">
    <source>
        <dbReference type="Proteomes" id="UP000053424"/>
    </source>
</evidence>
<dbReference type="HOGENOM" id="CLU_047028_0_0_1"/>
<sequence>MSHIPKLNSDVLDCVLQECPTSSLVVLSLVSSNIHALTLPRLLHSVYLDQSPKQILSFLDFIIDNAHGAGRRVLNLKLDGHALYQEEPELPSIPTEIVEDPIALWAPTFARALAFMPNLLSLFLRDKVEEIASHSSDFAAALLSLPRLQSLYLTSVGHVASSQFGRLMDLKAGITSLQVIDILTHSDIEQLQIGLLRCDLRDFLGEKTSNPAHKITFPKVVKLSLDSCHTYLEDIAIAFPTLHTLYLGFSPFLRDPVNAPTRTFCSFPSLISIAGRQWDIYSVLKCNNDRDHVRRLQFIHTWSDDNVRMSTFVIPQAAPFLKSFSFSHGSVKSLSWWQAFSRAVPHLAYWRSRLYVPSTEELDLLLVQIPQTLASISSLEYISIVVEGYEHVMGNLTSPEIQASTTEQAIALINVPGAVLGSPTWWRVVRQVAGEENDFGVNVKPLDASQGISKKEWYDRAAWGI</sequence>
<protein>
    <recommendedName>
        <fullName evidence="3">F-box domain-containing protein</fullName>
    </recommendedName>
</protein>
<reference evidence="1 2" key="1">
    <citation type="submission" date="2014-04" db="EMBL/GenBank/DDBJ databases">
        <authorList>
            <consortium name="DOE Joint Genome Institute"/>
            <person name="Kuo A."/>
            <person name="Gay G."/>
            <person name="Dore J."/>
            <person name="Kohler A."/>
            <person name="Nagy L.G."/>
            <person name="Floudas D."/>
            <person name="Copeland A."/>
            <person name="Barry K.W."/>
            <person name="Cichocki N."/>
            <person name="Veneault-Fourrey C."/>
            <person name="LaButti K."/>
            <person name="Lindquist E.A."/>
            <person name="Lipzen A."/>
            <person name="Lundell T."/>
            <person name="Morin E."/>
            <person name="Murat C."/>
            <person name="Sun H."/>
            <person name="Tunlid A."/>
            <person name="Henrissat B."/>
            <person name="Grigoriev I.V."/>
            <person name="Hibbett D.S."/>
            <person name="Martin F."/>
            <person name="Nordberg H.P."/>
            <person name="Cantor M.N."/>
            <person name="Hua S.X."/>
        </authorList>
    </citation>
    <scope>NUCLEOTIDE SEQUENCE [LARGE SCALE GENOMIC DNA]</scope>
    <source>
        <strain evidence="2">h7</strain>
    </source>
</reference>
<name>A0A0C3CZM6_HEBCY</name>
<evidence type="ECO:0000313" key="1">
    <source>
        <dbReference type="EMBL" id="KIM49589.1"/>
    </source>
</evidence>
<proteinExistence type="predicted"/>
<accession>A0A0C3CZM6</accession>
<dbReference type="OrthoDB" id="3044761at2759"/>
<gene>
    <name evidence="1" type="ORF">M413DRAFT_21780</name>
</gene>
<evidence type="ECO:0008006" key="3">
    <source>
        <dbReference type="Google" id="ProtNLM"/>
    </source>
</evidence>
<keyword evidence="2" id="KW-1185">Reference proteome</keyword>
<dbReference type="AlphaFoldDB" id="A0A0C3CZM6"/>
<organism evidence="1 2">
    <name type="scientific">Hebeloma cylindrosporum</name>
    <dbReference type="NCBI Taxonomy" id="76867"/>
    <lineage>
        <taxon>Eukaryota</taxon>
        <taxon>Fungi</taxon>
        <taxon>Dikarya</taxon>
        <taxon>Basidiomycota</taxon>
        <taxon>Agaricomycotina</taxon>
        <taxon>Agaricomycetes</taxon>
        <taxon>Agaricomycetidae</taxon>
        <taxon>Agaricales</taxon>
        <taxon>Agaricineae</taxon>
        <taxon>Hymenogastraceae</taxon>
        <taxon>Hebeloma</taxon>
    </lineage>
</organism>